<sequence>MSTIQMSPSFLSLPPDIRIIIYAYALRWPRLSAAFWLTSLAQSADLHDHPSLSPLCTIPRTAVRTGTSSLLLVCHQITSEALAELYRSVLTVGQTPPYCIPSARDYDISEFICESLLRRARRVELNINTDLCPDADLSPGGDTKFWRSWSYVLQSLVVEMWIAEGNCLDRLVVRVGGALGAGIMVDERNTNNRYRSRVLMLLKHGICALRPVVIVEGVNGEVEKYLTEEWSMRESNTGILERPRSF</sequence>
<evidence type="ECO:0000313" key="3">
    <source>
        <dbReference type="Proteomes" id="UP000250266"/>
    </source>
</evidence>
<keyword evidence="3" id="KW-1185">Reference proteome</keyword>
<evidence type="ECO:0000259" key="1">
    <source>
        <dbReference type="Pfam" id="PF20150"/>
    </source>
</evidence>
<proteinExistence type="predicted"/>
<reference evidence="2 3" key="1">
    <citation type="journal article" date="2016" name="Nat. Commun.">
        <title>Ectomycorrhizal ecology is imprinted in the genome of the dominant symbiotic fungus Cenococcum geophilum.</title>
        <authorList>
            <consortium name="DOE Joint Genome Institute"/>
            <person name="Peter M."/>
            <person name="Kohler A."/>
            <person name="Ohm R.A."/>
            <person name="Kuo A."/>
            <person name="Krutzmann J."/>
            <person name="Morin E."/>
            <person name="Arend M."/>
            <person name="Barry K.W."/>
            <person name="Binder M."/>
            <person name="Choi C."/>
            <person name="Clum A."/>
            <person name="Copeland A."/>
            <person name="Grisel N."/>
            <person name="Haridas S."/>
            <person name="Kipfer T."/>
            <person name="LaButti K."/>
            <person name="Lindquist E."/>
            <person name="Lipzen A."/>
            <person name="Maire R."/>
            <person name="Meier B."/>
            <person name="Mihaltcheva S."/>
            <person name="Molinier V."/>
            <person name="Murat C."/>
            <person name="Poggeler S."/>
            <person name="Quandt C.A."/>
            <person name="Sperisen C."/>
            <person name="Tritt A."/>
            <person name="Tisserant E."/>
            <person name="Crous P.W."/>
            <person name="Henrissat B."/>
            <person name="Nehls U."/>
            <person name="Egli S."/>
            <person name="Spatafora J.W."/>
            <person name="Grigoriev I.V."/>
            <person name="Martin F.M."/>
        </authorList>
    </citation>
    <scope>NUCLEOTIDE SEQUENCE [LARGE SCALE GENOMIC DNA]</scope>
    <source>
        <strain evidence="2 3">CBS 459.81</strain>
    </source>
</reference>
<feature type="domain" description="2EXR" evidence="1">
    <location>
        <begin position="8"/>
        <end position="96"/>
    </location>
</feature>
<dbReference type="AlphaFoldDB" id="A0A8E2JBL4"/>
<protein>
    <recommendedName>
        <fullName evidence="1">2EXR domain-containing protein</fullName>
    </recommendedName>
</protein>
<dbReference type="InterPro" id="IPR045518">
    <property type="entry name" value="2EXR"/>
</dbReference>
<dbReference type="Proteomes" id="UP000250266">
    <property type="component" value="Unassembled WGS sequence"/>
</dbReference>
<accession>A0A8E2JBL4</accession>
<gene>
    <name evidence="2" type="ORF">K432DRAFT_385470</name>
</gene>
<dbReference type="OrthoDB" id="3510794at2759"/>
<organism evidence="2 3">
    <name type="scientific">Lepidopterella palustris CBS 459.81</name>
    <dbReference type="NCBI Taxonomy" id="1314670"/>
    <lineage>
        <taxon>Eukaryota</taxon>
        <taxon>Fungi</taxon>
        <taxon>Dikarya</taxon>
        <taxon>Ascomycota</taxon>
        <taxon>Pezizomycotina</taxon>
        <taxon>Dothideomycetes</taxon>
        <taxon>Pleosporomycetidae</taxon>
        <taxon>Mytilinidiales</taxon>
        <taxon>Argynnaceae</taxon>
        <taxon>Lepidopterella</taxon>
    </lineage>
</organism>
<dbReference type="Pfam" id="PF20150">
    <property type="entry name" value="2EXR"/>
    <property type="match status" value="1"/>
</dbReference>
<name>A0A8E2JBL4_9PEZI</name>
<dbReference type="EMBL" id="KV745214">
    <property type="protein sequence ID" value="OCK76412.1"/>
    <property type="molecule type" value="Genomic_DNA"/>
</dbReference>
<evidence type="ECO:0000313" key="2">
    <source>
        <dbReference type="EMBL" id="OCK76412.1"/>
    </source>
</evidence>